<organism evidence="6 7">
    <name type="scientific">Streptomyces prunicolor</name>
    <dbReference type="NCBI Taxonomy" id="67348"/>
    <lineage>
        <taxon>Bacteria</taxon>
        <taxon>Bacillati</taxon>
        <taxon>Actinomycetota</taxon>
        <taxon>Actinomycetes</taxon>
        <taxon>Kitasatosporales</taxon>
        <taxon>Streptomycetaceae</taxon>
        <taxon>Streptomyces</taxon>
    </lineage>
</organism>
<dbReference type="CDD" id="cd03784">
    <property type="entry name" value="GT1_Gtf-like"/>
    <property type="match status" value="1"/>
</dbReference>
<dbReference type="InterPro" id="IPR035595">
    <property type="entry name" value="UDP_glycos_trans_CS"/>
</dbReference>
<dbReference type="InterPro" id="IPR010610">
    <property type="entry name" value="EryCIII-like_C"/>
</dbReference>
<protein>
    <submittedName>
        <fullName evidence="6">Glycosyltransferase</fullName>
    </submittedName>
</protein>
<dbReference type="PROSITE" id="PS00375">
    <property type="entry name" value="UDPGT"/>
    <property type="match status" value="1"/>
</dbReference>
<dbReference type="Gene3D" id="3.40.50.2000">
    <property type="entry name" value="Glycogen Phosphorylase B"/>
    <property type="match status" value="2"/>
</dbReference>
<evidence type="ECO:0000256" key="1">
    <source>
        <dbReference type="ARBA" id="ARBA00006962"/>
    </source>
</evidence>
<feature type="domain" description="Erythromycin biosynthesis protein CIII-like N-terminal" evidence="5">
    <location>
        <begin position="99"/>
        <end position="165"/>
    </location>
</feature>
<dbReference type="Pfam" id="PF06722">
    <property type="entry name" value="EryCIII-like_C"/>
    <property type="match status" value="1"/>
</dbReference>
<gene>
    <name evidence="6" type="ORF">R5A26_39810</name>
</gene>
<evidence type="ECO:0000256" key="2">
    <source>
        <dbReference type="ARBA" id="ARBA00022676"/>
    </source>
</evidence>
<evidence type="ECO:0000259" key="4">
    <source>
        <dbReference type="Pfam" id="PF06722"/>
    </source>
</evidence>
<dbReference type="InterPro" id="IPR002213">
    <property type="entry name" value="UDP_glucos_trans"/>
</dbReference>
<feature type="domain" description="Erythromycin biosynthesis protein CIII-like C-terminal" evidence="4">
    <location>
        <begin position="252"/>
        <end position="372"/>
    </location>
</feature>
<dbReference type="InterPro" id="IPR048284">
    <property type="entry name" value="EryCIII-like_N"/>
</dbReference>
<dbReference type="EMBL" id="JAWMAJ010000206">
    <property type="protein sequence ID" value="MDV7222096.1"/>
    <property type="molecule type" value="Genomic_DNA"/>
</dbReference>
<dbReference type="PANTHER" id="PTHR48050">
    <property type="entry name" value="STEROL 3-BETA-GLUCOSYLTRANSFERASE"/>
    <property type="match status" value="1"/>
</dbReference>
<evidence type="ECO:0000259" key="5">
    <source>
        <dbReference type="Pfam" id="PF21036"/>
    </source>
</evidence>
<reference evidence="6 7" key="1">
    <citation type="submission" date="2023-10" db="EMBL/GenBank/DDBJ databases">
        <title>Characterization of rhizosphere-enriched actinobacteria from wheat plants lab-grown on chernevaya soil.</title>
        <authorList>
            <person name="Tikhonova E.N."/>
            <person name="Konopkin A."/>
            <person name="Kravchenko I.K."/>
        </authorList>
    </citation>
    <scope>NUCLEOTIDE SEQUENCE [LARGE SCALE GENOMIC DNA]</scope>
    <source>
        <strain evidence="6 7">RR29</strain>
    </source>
</reference>
<comment type="caution">
    <text evidence="6">The sequence shown here is derived from an EMBL/GenBank/DDBJ whole genome shotgun (WGS) entry which is preliminary data.</text>
</comment>
<dbReference type="PANTHER" id="PTHR48050:SF13">
    <property type="entry name" value="STEROL 3-BETA-GLUCOSYLTRANSFERASE UGT80A2"/>
    <property type="match status" value="1"/>
</dbReference>
<evidence type="ECO:0000313" key="6">
    <source>
        <dbReference type="EMBL" id="MDV7222096.1"/>
    </source>
</evidence>
<dbReference type="RefSeq" id="WP_266857193.1">
    <property type="nucleotide sequence ID" value="NZ_JAPEMW010000001.1"/>
</dbReference>
<dbReference type="SUPFAM" id="SSF53756">
    <property type="entry name" value="UDP-Glycosyltransferase/glycogen phosphorylase"/>
    <property type="match status" value="1"/>
</dbReference>
<dbReference type="InterPro" id="IPR050426">
    <property type="entry name" value="Glycosyltransferase_28"/>
</dbReference>
<keyword evidence="7" id="KW-1185">Reference proteome</keyword>
<keyword evidence="3" id="KW-0808">Transferase</keyword>
<evidence type="ECO:0000256" key="3">
    <source>
        <dbReference type="ARBA" id="ARBA00022679"/>
    </source>
</evidence>
<comment type="similarity">
    <text evidence="1">Belongs to the glycosyltransferase 28 family.</text>
</comment>
<name>A0ABU4FQ76_9ACTN</name>
<evidence type="ECO:0000313" key="7">
    <source>
        <dbReference type="Proteomes" id="UP001187346"/>
    </source>
</evidence>
<keyword evidence="2" id="KW-0328">Glycosyltransferase</keyword>
<dbReference type="Pfam" id="PF21036">
    <property type="entry name" value="EryCIII-like_N"/>
    <property type="match status" value="1"/>
</dbReference>
<dbReference type="Proteomes" id="UP001187346">
    <property type="component" value="Unassembled WGS sequence"/>
</dbReference>
<proteinExistence type="inferred from homology"/>
<accession>A0ABU4FQ76</accession>
<sequence>MRVLFSSTPVHGHILPLLPLARAMREQGTDVAMLTAAAAAPILEPDGILVLGAGATAPELVAEVLRTTGHNLFEGVTVEAEAEFFAGARIDLGFKDSLAAAQEWAPDLIVSEMYDFVGPAVAAALGVPVAVVGIGPATAEASVEEFGKRLALRYSALGIEQRPEHWYLDTCPSALQREGWKRPEAWHGLRPEAHRSAGQPDAQATPSAGRPRVLVSFGTMFSSPQIVDPLIEEFLSLDVDLRVTLGLMSQVSDYKPRDERVEFAPFAPLAQLLSGADVVVTHGGSGTVLGALAVGLPMVVVPQGADQPVNAQRVADSGAGISFRLGEAPPQAVAQALADVLAEPQYRAVAEKIAHEIEMTPSAQEVARMLAEAVKTP</sequence>